<dbReference type="EMBL" id="UINC01015605">
    <property type="protein sequence ID" value="SVA65595.1"/>
    <property type="molecule type" value="Genomic_DNA"/>
</dbReference>
<gene>
    <name evidence="1" type="ORF">METZ01_LOCUS118449</name>
</gene>
<accession>A0A381XLE7</accession>
<reference evidence="1" key="1">
    <citation type="submission" date="2018-05" db="EMBL/GenBank/DDBJ databases">
        <authorList>
            <person name="Lanie J.A."/>
            <person name="Ng W.-L."/>
            <person name="Kazmierczak K.M."/>
            <person name="Andrzejewski T.M."/>
            <person name="Davidsen T.M."/>
            <person name="Wayne K.J."/>
            <person name="Tettelin H."/>
            <person name="Glass J.I."/>
            <person name="Rusch D."/>
            <person name="Podicherti R."/>
            <person name="Tsui H.-C.T."/>
            <person name="Winkler M.E."/>
        </authorList>
    </citation>
    <scope>NUCLEOTIDE SEQUENCE</scope>
</reference>
<protein>
    <submittedName>
        <fullName evidence="1">Uncharacterized protein</fullName>
    </submittedName>
</protein>
<name>A0A381XLE7_9ZZZZ</name>
<proteinExistence type="predicted"/>
<evidence type="ECO:0000313" key="1">
    <source>
        <dbReference type="EMBL" id="SVA65595.1"/>
    </source>
</evidence>
<dbReference type="AlphaFoldDB" id="A0A381XLE7"/>
<organism evidence="1">
    <name type="scientific">marine metagenome</name>
    <dbReference type="NCBI Taxonomy" id="408172"/>
    <lineage>
        <taxon>unclassified sequences</taxon>
        <taxon>metagenomes</taxon>
        <taxon>ecological metagenomes</taxon>
    </lineage>
</organism>
<sequence>MRFFFDRFHDTFCHDCGLKLTQYSIDVFVTFYFDCDHNSPVML</sequence>